<dbReference type="Proteomes" id="UP001361239">
    <property type="component" value="Unassembled WGS sequence"/>
</dbReference>
<dbReference type="RefSeq" id="WP_339589340.1">
    <property type="nucleotide sequence ID" value="NZ_JBBHJZ010000007.1"/>
</dbReference>
<gene>
    <name evidence="2" type="ORF">WG901_22310</name>
</gene>
<protein>
    <submittedName>
        <fullName evidence="2">DUF4142 domain-containing protein</fullName>
    </submittedName>
</protein>
<organism evidence="2 3">
    <name type="scientific">Novosphingobium anseongense</name>
    <dbReference type="NCBI Taxonomy" id="3133436"/>
    <lineage>
        <taxon>Bacteria</taxon>
        <taxon>Pseudomonadati</taxon>
        <taxon>Pseudomonadota</taxon>
        <taxon>Alphaproteobacteria</taxon>
        <taxon>Sphingomonadales</taxon>
        <taxon>Sphingomonadaceae</taxon>
        <taxon>Novosphingobium</taxon>
    </lineage>
</organism>
<sequence length="190" mass="19019">MKNTLILAASLAAIALGGCSKKDETPTVATDVAPDVAASDPMAGATATPAASPAQAFADAAATSDMFEIETSKLAATQAGAAKVKTFAEQMIKAHTESTAKLKIAASAASPAITPMPSMTAMQQQTLADLQGKSGADFDKAYAAAQVDAHQMTLDALKAYAASGEAASLKSFAGGMVPTVTAHLNMAKAL</sequence>
<dbReference type="InterPro" id="IPR012347">
    <property type="entry name" value="Ferritin-like"/>
</dbReference>
<evidence type="ECO:0000259" key="1">
    <source>
        <dbReference type="Pfam" id="PF13628"/>
    </source>
</evidence>
<reference evidence="2 3" key="1">
    <citation type="submission" date="2024-03" db="EMBL/GenBank/DDBJ databases">
        <authorList>
            <person name="Jo J.-H."/>
        </authorList>
    </citation>
    <scope>NUCLEOTIDE SEQUENCE [LARGE SCALE GENOMIC DNA]</scope>
    <source>
        <strain evidence="2 3">PS1R-30</strain>
    </source>
</reference>
<evidence type="ECO:0000313" key="2">
    <source>
        <dbReference type="EMBL" id="MEJ5979404.1"/>
    </source>
</evidence>
<comment type="caution">
    <text evidence="2">The sequence shown here is derived from an EMBL/GenBank/DDBJ whole genome shotgun (WGS) entry which is preliminary data.</text>
</comment>
<dbReference type="PANTHER" id="PTHR38593:SF1">
    <property type="entry name" value="BLR2558 PROTEIN"/>
    <property type="match status" value="1"/>
</dbReference>
<feature type="domain" description="DUF4142" evidence="1">
    <location>
        <begin position="54"/>
        <end position="190"/>
    </location>
</feature>
<accession>A0ABU8S2A7</accession>
<name>A0ABU8S2A7_9SPHN</name>
<dbReference type="PANTHER" id="PTHR38593">
    <property type="entry name" value="BLR2558 PROTEIN"/>
    <property type="match status" value="1"/>
</dbReference>
<dbReference type="Gene3D" id="1.20.1260.10">
    <property type="match status" value="1"/>
</dbReference>
<dbReference type="EMBL" id="JBBHJZ010000007">
    <property type="protein sequence ID" value="MEJ5979404.1"/>
    <property type="molecule type" value="Genomic_DNA"/>
</dbReference>
<dbReference type="PROSITE" id="PS51257">
    <property type="entry name" value="PROKAR_LIPOPROTEIN"/>
    <property type="match status" value="1"/>
</dbReference>
<keyword evidence="3" id="KW-1185">Reference proteome</keyword>
<proteinExistence type="predicted"/>
<dbReference type="Pfam" id="PF13628">
    <property type="entry name" value="DUF4142"/>
    <property type="match status" value="1"/>
</dbReference>
<evidence type="ECO:0000313" key="3">
    <source>
        <dbReference type="Proteomes" id="UP001361239"/>
    </source>
</evidence>
<dbReference type="InterPro" id="IPR025419">
    <property type="entry name" value="DUF4142"/>
</dbReference>